<reference evidence="2 3" key="1">
    <citation type="submission" date="2020-09" db="EMBL/GenBank/DDBJ databases">
        <title>De no assembly of potato wild relative species, Solanum commersonii.</title>
        <authorList>
            <person name="Cho K."/>
        </authorList>
    </citation>
    <scope>NUCLEOTIDE SEQUENCE [LARGE SCALE GENOMIC DNA]</scope>
    <source>
        <strain evidence="2">LZ3.2</strain>
        <tissue evidence="2">Leaf</tissue>
    </source>
</reference>
<comment type="caution">
    <text evidence="2">The sequence shown here is derived from an EMBL/GenBank/DDBJ whole genome shotgun (WGS) entry which is preliminary data.</text>
</comment>
<evidence type="ECO:0000313" key="3">
    <source>
        <dbReference type="Proteomes" id="UP000824120"/>
    </source>
</evidence>
<dbReference type="AlphaFoldDB" id="A0A9J5YY57"/>
<gene>
    <name evidence="2" type="ORF">H5410_027127</name>
</gene>
<dbReference type="EMBL" id="JACXVP010000005">
    <property type="protein sequence ID" value="KAG5605635.1"/>
    <property type="molecule type" value="Genomic_DNA"/>
</dbReference>
<accession>A0A9J5YY57</accession>
<name>A0A9J5YY57_SOLCO</name>
<sequence length="198" mass="22553">MANDMKEIKDMFNCMTLELANFTVRQNQIEEQHEKAIAGLQESLTTIHKAGRGKGTNISEGPSEIYTPSGEQHQQQGYSGGQQFFAHPGQIPATRTNSNNRSRRGGFNATSNQSPITHNSGAMIGLTKVDQFFSYDDTLVNQKVRVSALHFDDTTIEWHRSYLKSRFHLNYPTWDEYVYALIDIFGGDYEEPMFEFEL</sequence>
<evidence type="ECO:0000313" key="2">
    <source>
        <dbReference type="EMBL" id="KAG5605635.1"/>
    </source>
</evidence>
<keyword evidence="3" id="KW-1185">Reference proteome</keyword>
<feature type="non-terminal residue" evidence="2">
    <location>
        <position position="1"/>
    </location>
</feature>
<proteinExistence type="predicted"/>
<dbReference type="OrthoDB" id="1304790at2759"/>
<protein>
    <submittedName>
        <fullName evidence="2">Uncharacterized protein</fullName>
    </submittedName>
</protein>
<evidence type="ECO:0000256" key="1">
    <source>
        <dbReference type="SAM" id="MobiDB-lite"/>
    </source>
</evidence>
<feature type="compositionally biased region" description="Low complexity" evidence="1">
    <location>
        <begin position="70"/>
        <end position="83"/>
    </location>
</feature>
<feature type="region of interest" description="Disordered" evidence="1">
    <location>
        <begin position="51"/>
        <end position="116"/>
    </location>
</feature>
<organism evidence="2 3">
    <name type="scientific">Solanum commersonii</name>
    <name type="common">Commerson's wild potato</name>
    <name type="synonym">Commerson's nightshade</name>
    <dbReference type="NCBI Taxonomy" id="4109"/>
    <lineage>
        <taxon>Eukaryota</taxon>
        <taxon>Viridiplantae</taxon>
        <taxon>Streptophyta</taxon>
        <taxon>Embryophyta</taxon>
        <taxon>Tracheophyta</taxon>
        <taxon>Spermatophyta</taxon>
        <taxon>Magnoliopsida</taxon>
        <taxon>eudicotyledons</taxon>
        <taxon>Gunneridae</taxon>
        <taxon>Pentapetalae</taxon>
        <taxon>asterids</taxon>
        <taxon>lamiids</taxon>
        <taxon>Solanales</taxon>
        <taxon>Solanaceae</taxon>
        <taxon>Solanoideae</taxon>
        <taxon>Solaneae</taxon>
        <taxon>Solanum</taxon>
    </lineage>
</organism>
<dbReference type="Proteomes" id="UP000824120">
    <property type="component" value="Chromosome 5"/>
</dbReference>